<gene>
    <name evidence="3" type="ORF">J0X12_07485</name>
</gene>
<dbReference type="InterPro" id="IPR036868">
    <property type="entry name" value="TusA-like_sf"/>
</dbReference>
<dbReference type="Gene3D" id="3.30.110.40">
    <property type="entry name" value="TusA-like domain"/>
    <property type="match status" value="1"/>
</dbReference>
<dbReference type="PANTHER" id="PTHR33279:SF6">
    <property type="entry name" value="SULFUR CARRIER PROTEIN YEDF-RELATED"/>
    <property type="match status" value="1"/>
</dbReference>
<accession>A0ABS3F4K5</accession>
<sequence>MADEPHFLDTTGLNCPLPVLKAKKAMKTLKDGERLKVHATDPASTIDFRHYCAVSGYLLETMRETDGLFEYIIVKTPTP</sequence>
<evidence type="ECO:0000313" key="4">
    <source>
        <dbReference type="Proteomes" id="UP000664761"/>
    </source>
</evidence>
<dbReference type="PROSITE" id="PS01148">
    <property type="entry name" value="UPF0033"/>
    <property type="match status" value="1"/>
</dbReference>
<dbReference type="EMBL" id="JAFLNC010000002">
    <property type="protein sequence ID" value="MBO0333449.1"/>
    <property type="molecule type" value="Genomic_DNA"/>
</dbReference>
<comment type="similarity">
    <text evidence="1">Belongs to the sulfur carrier protein TusA family.</text>
</comment>
<dbReference type="InterPro" id="IPR001455">
    <property type="entry name" value="TusA-like"/>
</dbReference>
<name>A0ABS3F4K5_9PROT</name>
<dbReference type="Pfam" id="PF01206">
    <property type="entry name" value="TusA"/>
    <property type="match status" value="1"/>
</dbReference>
<keyword evidence="4" id="KW-1185">Reference proteome</keyword>
<evidence type="ECO:0000313" key="3">
    <source>
        <dbReference type="EMBL" id="MBO0333449.1"/>
    </source>
</evidence>
<organism evidence="3 4">
    <name type="scientific">Sneathiella sedimenti</name>
    <dbReference type="NCBI Taxonomy" id="2816034"/>
    <lineage>
        <taxon>Bacteria</taxon>
        <taxon>Pseudomonadati</taxon>
        <taxon>Pseudomonadota</taxon>
        <taxon>Alphaproteobacteria</taxon>
        <taxon>Sneathiellales</taxon>
        <taxon>Sneathiellaceae</taxon>
        <taxon>Sneathiella</taxon>
    </lineage>
</organism>
<reference evidence="3 4" key="1">
    <citation type="submission" date="2021-03" db="EMBL/GenBank/DDBJ databases">
        <title>Sneathiella sp. CAU 1612 isolated from Kang Won-do.</title>
        <authorList>
            <person name="Kim W."/>
        </authorList>
    </citation>
    <scope>NUCLEOTIDE SEQUENCE [LARGE SCALE GENOMIC DNA]</scope>
    <source>
        <strain evidence="3 4">CAU 1612</strain>
    </source>
</reference>
<dbReference type="Proteomes" id="UP000664761">
    <property type="component" value="Unassembled WGS sequence"/>
</dbReference>
<evidence type="ECO:0000256" key="1">
    <source>
        <dbReference type="ARBA" id="ARBA00008984"/>
    </source>
</evidence>
<comment type="caution">
    <text evidence="3">The sequence shown here is derived from an EMBL/GenBank/DDBJ whole genome shotgun (WGS) entry which is preliminary data.</text>
</comment>
<dbReference type="RefSeq" id="WP_207043783.1">
    <property type="nucleotide sequence ID" value="NZ_JAFLNC010000002.1"/>
</dbReference>
<dbReference type="CDD" id="cd00291">
    <property type="entry name" value="SirA_YedF_YeeD"/>
    <property type="match status" value="1"/>
</dbReference>
<evidence type="ECO:0000259" key="2">
    <source>
        <dbReference type="PROSITE" id="PS01148"/>
    </source>
</evidence>
<dbReference type="SUPFAM" id="SSF64307">
    <property type="entry name" value="SirA-like"/>
    <property type="match status" value="1"/>
</dbReference>
<protein>
    <submittedName>
        <fullName evidence="3">Sulfurtransferase TusA family protein</fullName>
    </submittedName>
</protein>
<dbReference type="PANTHER" id="PTHR33279">
    <property type="entry name" value="SULFUR CARRIER PROTEIN YEDF-RELATED"/>
    <property type="match status" value="1"/>
</dbReference>
<feature type="domain" description="UPF0033" evidence="2">
    <location>
        <begin position="8"/>
        <end position="32"/>
    </location>
</feature>
<proteinExistence type="inferred from homology"/>